<keyword evidence="1" id="KW-0378">Hydrolase</keyword>
<dbReference type="HOGENOM" id="CLU_012494_6_3_1"/>
<dbReference type="EMBL" id="KN837112">
    <property type="protein sequence ID" value="KIJ45426.1"/>
    <property type="molecule type" value="Genomic_DNA"/>
</dbReference>
<evidence type="ECO:0000313" key="4">
    <source>
        <dbReference type="Proteomes" id="UP000054279"/>
    </source>
</evidence>
<dbReference type="InterPro" id="IPR013094">
    <property type="entry name" value="AB_hydrolase_3"/>
</dbReference>
<organism evidence="3 4">
    <name type="scientific">Sphaerobolus stellatus (strain SS14)</name>
    <dbReference type="NCBI Taxonomy" id="990650"/>
    <lineage>
        <taxon>Eukaryota</taxon>
        <taxon>Fungi</taxon>
        <taxon>Dikarya</taxon>
        <taxon>Basidiomycota</taxon>
        <taxon>Agaricomycotina</taxon>
        <taxon>Agaricomycetes</taxon>
        <taxon>Phallomycetidae</taxon>
        <taxon>Geastrales</taxon>
        <taxon>Sphaerobolaceae</taxon>
        <taxon>Sphaerobolus</taxon>
    </lineage>
</organism>
<evidence type="ECO:0000259" key="2">
    <source>
        <dbReference type="Pfam" id="PF07859"/>
    </source>
</evidence>
<dbReference type="AlphaFoldDB" id="A0A0C9W314"/>
<name>A0A0C9W314_SPHS4</name>
<dbReference type="Pfam" id="PF07859">
    <property type="entry name" value="Abhydrolase_3"/>
    <property type="match status" value="1"/>
</dbReference>
<keyword evidence="4" id="KW-1185">Reference proteome</keyword>
<dbReference type="Proteomes" id="UP000054279">
    <property type="component" value="Unassembled WGS sequence"/>
</dbReference>
<dbReference type="GO" id="GO:0016787">
    <property type="term" value="F:hydrolase activity"/>
    <property type="evidence" value="ECO:0007669"/>
    <property type="project" value="UniProtKB-KW"/>
</dbReference>
<dbReference type="PANTHER" id="PTHR48081:SF8">
    <property type="entry name" value="ALPHA_BETA HYDROLASE FOLD-3 DOMAIN-CONTAINING PROTEIN-RELATED"/>
    <property type="match status" value="1"/>
</dbReference>
<dbReference type="SUPFAM" id="SSF53474">
    <property type="entry name" value="alpha/beta-Hydrolases"/>
    <property type="match status" value="1"/>
</dbReference>
<gene>
    <name evidence="3" type="ORF">M422DRAFT_29874</name>
</gene>
<proteinExistence type="predicted"/>
<dbReference type="PANTHER" id="PTHR48081">
    <property type="entry name" value="AB HYDROLASE SUPERFAMILY PROTEIN C4A8.06C"/>
    <property type="match status" value="1"/>
</dbReference>
<dbReference type="InterPro" id="IPR029058">
    <property type="entry name" value="AB_hydrolase_fold"/>
</dbReference>
<feature type="domain" description="Alpha/beta hydrolase fold-3" evidence="2">
    <location>
        <begin position="92"/>
        <end position="307"/>
    </location>
</feature>
<dbReference type="Gene3D" id="3.40.50.1820">
    <property type="entry name" value="alpha/beta hydrolase"/>
    <property type="match status" value="1"/>
</dbReference>
<dbReference type="OrthoDB" id="408631at2759"/>
<evidence type="ECO:0000313" key="3">
    <source>
        <dbReference type="EMBL" id="KIJ45426.1"/>
    </source>
</evidence>
<protein>
    <recommendedName>
        <fullName evidence="2">Alpha/beta hydrolase fold-3 domain-containing protein</fullName>
    </recommendedName>
</protein>
<accession>A0A0C9W314</accession>
<sequence length="336" mass="37223">MSSHAHLSEPDPEWLSVAAQLPMDDEDRTNIQPDLVREQANNARKAIDAVLAPLLPTSNVRTISKVLSLKESDIPIKVYIPGSVSQDSYPVILWIFGGGFWLGCVDIDDLLLRYWSSQLDAVLVAVEYRKAPEHPFPMGLNDCYACLKWIASHQQEIHGDISKGLIISGISSGGNFATVLSQRASQDPELKGKVTGLAADIPLLIHPAAYPEKFKDELKSVEQNKNAPIFGKARLDYALTLYKPPEPSHPDMSPLLFPHLQELPPTYIQVDGLDPLRDEALLYAKLLKEAGVPTKVDVYPGFPHGFHCFFPTLKAATKKREDFKNGLRALLLNEIS</sequence>
<dbReference type="InterPro" id="IPR050300">
    <property type="entry name" value="GDXG_lipolytic_enzyme"/>
</dbReference>
<reference evidence="3 4" key="1">
    <citation type="submission" date="2014-06" db="EMBL/GenBank/DDBJ databases">
        <title>Evolutionary Origins and Diversification of the Mycorrhizal Mutualists.</title>
        <authorList>
            <consortium name="DOE Joint Genome Institute"/>
            <consortium name="Mycorrhizal Genomics Consortium"/>
            <person name="Kohler A."/>
            <person name="Kuo A."/>
            <person name="Nagy L.G."/>
            <person name="Floudas D."/>
            <person name="Copeland A."/>
            <person name="Barry K.W."/>
            <person name="Cichocki N."/>
            <person name="Veneault-Fourrey C."/>
            <person name="LaButti K."/>
            <person name="Lindquist E.A."/>
            <person name="Lipzen A."/>
            <person name="Lundell T."/>
            <person name="Morin E."/>
            <person name="Murat C."/>
            <person name="Riley R."/>
            <person name="Ohm R."/>
            <person name="Sun H."/>
            <person name="Tunlid A."/>
            <person name="Henrissat B."/>
            <person name="Grigoriev I.V."/>
            <person name="Hibbett D.S."/>
            <person name="Martin F."/>
        </authorList>
    </citation>
    <scope>NUCLEOTIDE SEQUENCE [LARGE SCALE GENOMIC DNA]</scope>
    <source>
        <strain evidence="3 4">SS14</strain>
    </source>
</reference>
<evidence type="ECO:0000256" key="1">
    <source>
        <dbReference type="ARBA" id="ARBA00022801"/>
    </source>
</evidence>